<dbReference type="Proteomes" id="UP000775547">
    <property type="component" value="Unassembled WGS sequence"/>
</dbReference>
<dbReference type="OrthoDB" id="19657at2759"/>
<name>A0A9P7FX11_9AGAR</name>
<proteinExistence type="predicted"/>
<evidence type="ECO:0000313" key="1">
    <source>
        <dbReference type="EMBL" id="KAG5640142.1"/>
    </source>
</evidence>
<reference evidence="1" key="2">
    <citation type="submission" date="2021-10" db="EMBL/GenBank/DDBJ databases">
        <title>Phylogenomics reveals ancestral predisposition of the termite-cultivated fungus Termitomyces towards a domesticated lifestyle.</title>
        <authorList>
            <person name="Auxier B."/>
            <person name="Grum-Grzhimaylo A."/>
            <person name="Cardenas M.E."/>
            <person name="Lodge J.D."/>
            <person name="Laessoe T."/>
            <person name="Pedersen O."/>
            <person name="Smith M.E."/>
            <person name="Kuyper T.W."/>
            <person name="Franco-Molano E.A."/>
            <person name="Baroni T.J."/>
            <person name="Aanen D.K."/>
        </authorList>
    </citation>
    <scope>NUCLEOTIDE SEQUENCE</scope>
    <source>
        <strain evidence="1">AP01</strain>
        <tissue evidence="1">Mycelium</tissue>
    </source>
</reference>
<keyword evidence="2" id="KW-1185">Reference proteome</keyword>
<dbReference type="InterPro" id="IPR029058">
    <property type="entry name" value="AB_hydrolase_fold"/>
</dbReference>
<dbReference type="SUPFAM" id="SSF53474">
    <property type="entry name" value="alpha/beta-Hydrolases"/>
    <property type="match status" value="1"/>
</dbReference>
<dbReference type="Gene3D" id="3.40.50.1820">
    <property type="entry name" value="alpha/beta hydrolase"/>
    <property type="match status" value="1"/>
</dbReference>
<evidence type="ECO:0000313" key="2">
    <source>
        <dbReference type="Proteomes" id="UP000775547"/>
    </source>
</evidence>
<comment type="caution">
    <text evidence="1">The sequence shown here is derived from an EMBL/GenBank/DDBJ whole genome shotgun (WGS) entry which is preliminary data.</text>
</comment>
<reference evidence="1" key="1">
    <citation type="submission" date="2020-07" db="EMBL/GenBank/DDBJ databases">
        <authorList>
            <person name="Nieuwenhuis M."/>
            <person name="Van De Peppel L.J.J."/>
        </authorList>
    </citation>
    <scope>NUCLEOTIDE SEQUENCE</scope>
    <source>
        <strain evidence="1">AP01</strain>
        <tissue evidence="1">Mycelium</tissue>
    </source>
</reference>
<dbReference type="EMBL" id="JABCKV010001128">
    <property type="protein sequence ID" value="KAG5640142.1"/>
    <property type="molecule type" value="Genomic_DNA"/>
</dbReference>
<protein>
    <submittedName>
        <fullName evidence="1">Uncharacterized protein</fullName>
    </submittedName>
</protein>
<organism evidence="1 2">
    <name type="scientific">Asterophora parasitica</name>
    <dbReference type="NCBI Taxonomy" id="117018"/>
    <lineage>
        <taxon>Eukaryota</taxon>
        <taxon>Fungi</taxon>
        <taxon>Dikarya</taxon>
        <taxon>Basidiomycota</taxon>
        <taxon>Agaricomycotina</taxon>
        <taxon>Agaricomycetes</taxon>
        <taxon>Agaricomycetidae</taxon>
        <taxon>Agaricales</taxon>
        <taxon>Tricholomatineae</taxon>
        <taxon>Lyophyllaceae</taxon>
        <taxon>Asterophora</taxon>
    </lineage>
</organism>
<gene>
    <name evidence="1" type="ORF">DXG03_000947</name>
</gene>
<sequence length="161" mass="18323">MHDQRRSAADSLVKPREVREWRQEIFDCWAQGWSNYPDLDETAFIDDLVGASQLANNNVRTALSDVLNEYSLPRAMRNSNRDRLEKFHTASVKFFVDRVPHSLKKLSRVKCPVQLVQCGGDVAYPITFAQELLQRLLDAGLDTELSVVEGAPNFGTVTHYK</sequence>
<feature type="non-terminal residue" evidence="1">
    <location>
        <position position="161"/>
    </location>
</feature>
<accession>A0A9P7FX11</accession>
<dbReference type="AlphaFoldDB" id="A0A9P7FX11"/>